<evidence type="ECO:0000313" key="2">
    <source>
        <dbReference type="Proteomes" id="UP000263900"/>
    </source>
</evidence>
<dbReference type="EMBL" id="CP032157">
    <property type="protein sequence ID" value="AXY72696.1"/>
    <property type="molecule type" value="Genomic_DNA"/>
</dbReference>
<protein>
    <submittedName>
        <fullName evidence="1">Uncharacterized protein</fullName>
    </submittedName>
</protein>
<dbReference type="AlphaFoldDB" id="A0A3B7MI32"/>
<dbReference type="Gene3D" id="3.40.50.1820">
    <property type="entry name" value="alpha/beta hydrolase"/>
    <property type="match status" value="1"/>
</dbReference>
<sequence>MFHCHSGIGPYRKAAKQQLKLLWISCGDKDNLISFSKRTHDNLSDKGVPHVYYIEPGVHDFKV</sequence>
<dbReference type="RefSeq" id="WP_119048534.1">
    <property type="nucleotide sequence ID" value="NZ_CP032157.1"/>
</dbReference>
<dbReference type="KEGG" id="pseg:D3H65_01330"/>
<organism evidence="1 2">
    <name type="scientific">Paraflavitalea soli</name>
    <dbReference type="NCBI Taxonomy" id="2315862"/>
    <lineage>
        <taxon>Bacteria</taxon>
        <taxon>Pseudomonadati</taxon>
        <taxon>Bacteroidota</taxon>
        <taxon>Chitinophagia</taxon>
        <taxon>Chitinophagales</taxon>
        <taxon>Chitinophagaceae</taxon>
        <taxon>Paraflavitalea</taxon>
    </lineage>
</organism>
<evidence type="ECO:0000313" key="1">
    <source>
        <dbReference type="EMBL" id="AXY72696.1"/>
    </source>
</evidence>
<dbReference type="Proteomes" id="UP000263900">
    <property type="component" value="Chromosome"/>
</dbReference>
<gene>
    <name evidence="1" type="ORF">D3H65_01330</name>
</gene>
<name>A0A3B7MI32_9BACT</name>
<reference evidence="1 2" key="1">
    <citation type="submission" date="2018-09" db="EMBL/GenBank/DDBJ databases">
        <title>Genome sequencing of strain 6GH32-13.</title>
        <authorList>
            <person name="Weon H.-Y."/>
            <person name="Heo J."/>
            <person name="Kwon S.-W."/>
        </authorList>
    </citation>
    <scope>NUCLEOTIDE SEQUENCE [LARGE SCALE GENOMIC DNA]</scope>
    <source>
        <strain evidence="1 2">5GH32-13</strain>
    </source>
</reference>
<dbReference type="InterPro" id="IPR029058">
    <property type="entry name" value="AB_hydrolase_fold"/>
</dbReference>
<keyword evidence="2" id="KW-1185">Reference proteome</keyword>
<accession>A0A3B7MI32</accession>
<proteinExistence type="predicted"/>
<dbReference type="OrthoDB" id="9803578at2"/>